<proteinExistence type="predicted"/>
<dbReference type="OMA" id="GHNITNG"/>
<comment type="caution">
    <text evidence="2">The sequence shown here is derived from an EMBL/GenBank/DDBJ whole genome shotgun (WGS) entry which is preliminary data.</text>
</comment>
<evidence type="ECO:0000313" key="3">
    <source>
        <dbReference type="Proteomes" id="UP000248557"/>
    </source>
</evidence>
<dbReference type="GeneID" id="3855243"/>
<dbReference type="SMART" id="SM00481">
    <property type="entry name" value="POLIIIAc"/>
    <property type="match status" value="1"/>
</dbReference>
<dbReference type="Pfam" id="PF02811">
    <property type="entry name" value="PHP"/>
    <property type="match status" value="1"/>
</dbReference>
<dbReference type="InterPro" id="IPR003141">
    <property type="entry name" value="Pol/His_phosphatase_N"/>
</dbReference>
<dbReference type="RefSeq" id="WP_011406766.1">
    <property type="nucleotide sequence ID" value="NZ_CATZNA010000146.1"/>
</dbReference>
<dbReference type="InterPro" id="IPR050243">
    <property type="entry name" value="PHP_phosphatase"/>
</dbReference>
<dbReference type="GO" id="GO:0042578">
    <property type="term" value="F:phosphoric ester hydrolase activity"/>
    <property type="evidence" value="ECO:0007669"/>
    <property type="project" value="TreeGrafter"/>
</dbReference>
<dbReference type="EMBL" id="NGJK01000077">
    <property type="protein sequence ID" value="RAP02764.1"/>
    <property type="molecule type" value="Genomic_DNA"/>
</dbReference>
<dbReference type="Gene3D" id="3.20.20.140">
    <property type="entry name" value="Metal-dependent hydrolases"/>
    <property type="match status" value="1"/>
</dbReference>
<dbReference type="SUPFAM" id="SSF89550">
    <property type="entry name" value="PHP domain-like"/>
    <property type="match status" value="1"/>
</dbReference>
<dbReference type="Proteomes" id="UP000248557">
    <property type="component" value="Unassembled WGS sequence"/>
</dbReference>
<dbReference type="AlphaFoldDB" id="A0A328Q1A0"/>
<reference evidence="2 3" key="1">
    <citation type="submission" date="2017-05" db="EMBL/GenBank/DDBJ databases">
        <title>Host range expansion of the Methanosphaera genus to humans and monogastric animals involves recent and extensive reduction in genome content.</title>
        <authorList>
            <person name="Hoedt E.C."/>
            <person name="Volmer J.G."/>
            <person name="Parks D.H."/>
            <person name="Rosewarne C.P."/>
            <person name="Denman S.E."/>
            <person name="Mcsweeney C.S."/>
            <person name="O Cuiv P."/>
            <person name="Hugenholtz P."/>
            <person name="Tyson G.W."/>
            <person name="Morrison M."/>
        </authorList>
    </citation>
    <scope>NUCLEOTIDE SEQUENCE [LARGE SCALE GENOMIC DNA]</scope>
    <source>
        <strain evidence="2 3">PA5</strain>
    </source>
</reference>
<protein>
    <submittedName>
        <fullName evidence="2">PHP domain-containing protein</fullName>
    </submittedName>
</protein>
<dbReference type="InterPro" id="IPR016195">
    <property type="entry name" value="Pol/histidinol_Pase-like"/>
</dbReference>
<dbReference type="PANTHER" id="PTHR36928:SF1">
    <property type="entry name" value="PHOSPHATASE YCDX-RELATED"/>
    <property type="match status" value="1"/>
</dbReference>
<sequence>MSENKRIDLHTHSIFSDGELLPSELARRADVLGHKALAITDHVDASNIEVASKISEAVNDIRDNWDINIIPGVEITHTPIEVIDKLANKARKYGAEIVVVHGETIVEPVRPGTNRKAAESPEVDIIGHPGLITPEEVEIAIDNDVSLEISARKGHCLGNGHVAKLGLDMGANLVLDTDTHSPDDLITYELAERIARGAEIPEDEIPKILKDNPEKILKKHGLI</sequence>
<dbReference type="NCBIfam" id="NF004981">
    <property type="entry name" value="PRK06361.1"/>
    <property type="match status" value="1"/>
</dbReference>
<dbReference type="InterPro" id="IPR004013">
    <property type="entry name" value="PHP_dom"/>
</dbReference>
<dbReference type="GO" id="GO:0005829">
    <property type="term" value="C:cytosol"/>
    <property type="evidence" value="ECO:0007669"/>
    <property type="project" value="TreeGrafter"/>
</dbReference>
<dbReference type="PANTHER" id="PTHR36928">
    <property type="entry name" value="PHOSPHATASE YCDX-RELATED"/>
    <property type="match status" value="1"/>
</dbReference>
<name>A0A328Q1A0_9EURY</name>
<evidence type="ECO:0000313" key="2">
    <source>
        <dbReference type="EMBL" id="RAP02764.1"/>
    </source>
</evidence>
<evidence type="ECO:0000259" key="1">
    <source>
        <dbReference type="SMART" id="SM00481"/>
    </source>
</evidence>
<dbReference type="GO" id="GO:0008270">
    <property type="term" value="F:zinc ion binding"/>
    <property type="evidence" value="ECO:0007669"/>
    <property type="project" value="TreeGrafter"/>
</dbReference>
<dbReference type="CDD" id="cd07432">
    <property type="entry name" value="PHP_HisPPase"/>
    <property type="match status" value="1"/>
</dbReference>
<accession>A0A328Q1A0</accession>
<organism evidence="2 3">
    <name type="scientific">Methanosphaera stadtmanae</name>
    <dbReference type="NCBI Taxonomy" id="2317"/>
    <lineage>
        <taxon>Archaea</taxon>
        <taxon>Methanobacteriati</taxon>
        <taxon>Methanobacteriota</taxon>
        <taxon>Methanomada group</taxon>
        <taxon>Methanobacteria</taxon>
        <taxon>Methanobacteriales</taxon>
        <taxon>Methanobacteriaceae</taxon>
        <taxon>Methanosphaera</taxon>
    </lineage>
</organism>
<feature type="domain" description="Polymerase/histidinol phosphatase N-terminal" evidence="1">
    <location>
        <begin position="7"/>
        <end position="79"/>
    </location>
</feature>
<gene>
    <name evidence="2" type="ORF">CA615_05905</name>
</gene>